<dbReference type="RefSeq" id="XP_056684496.1">
    <property type="nucleotide sequence ID" value="XM_056828518.1"/>
</dbReference>
<dbReference type="GeneID" id="110799904"/>
<dbReference type="Proteomes" id="UP000813463">
    <property type="component" value="Chromosome 5"/>
</dbReference>
<organism evidence="1 2">
    <name type="scientific">Spinacia oleracea</name>
    <name type="common">Spinach</name>
    <dbReference type="NCBI Taxonomy" id="3562"/>
    <lineage>
        <taxon>Eukaryota</taxon>
        <taxon>Viridiplantae</taxon>
        <taxon>Streptophyta</taxon>
        <taxon>Embryophyta</taxon>
        <taxon>Tracheophyta</taxon>
        <taxon>Spermatophyta</taxon>
        <taxon>Magnoliopsida</taxon>
        <taxon>eudicotyledons</taxon>
        <taxon>Gunneridae</taxon>
        <taxon>Pentapetalae</taxon>
        <taxon>Caryophyllales</taxon>
        <taxon>Chenopodiaceae</taxon>
        <taxon>Chenopodioideae</taxon>
        <taxon>Anserineae</taxon>
        <taxon>Spinacia</taxon>
    </lineage>
</organism>
<reference evidence="1" key="1">
    <citation type="journal article" date="2021" name="Nat. Commun.">
        <title>Genomic analyses provide insights into spinach domestication and the genetic basis of agronomic traits.</title>
        <authorList>
            <person name="Cai X."/>
            <person name="Sun X."/>
            <person name="Xu C."/>
            <person name="Sun H."/>
            <person name="Wang X."/>
            <person name="Ge C."/>
            <person name="Zhang Z."/>
            <person name="Wang Q."/>
            <person name="Fei Z."/>
            <person name="Jiao C."/>
            <person name="Wang Q."/>
        </authorList>
    </citation>
    <scope>NUCLEOTIDE SEQUENCE [LARGE SCALE GENOMIC DNA]</scope>
    <source>
        <strain evidence="1">cv. Varoflay</strain>
    </source>
</reference>
<proteinExistence type="predicted"/>
<name>A0ABM3QMA7_SPIOL</name>
<evidence type="ECO:0000313" key="1">
    <source>
        <dbReference type="Proteomes" id="UP000813463"/>
    </source>
</evidence>
<reference evidence="2" key="2">
    <citation type="submission" date="2025-08" db="UniProtKB">
        <authorList>
            <consortium name="RefSeq"/>
        </authorList>
    </citation>
    <scope>IDENTIFICATION</scope>
    <source>
        <tissue evidence="2">Leaf</tissue>
    </source>
</reference>
<gene>
    <name evidence="2" type="primary">LOC110799904</name>
</gene>
<accession>A0ABM3QMA7</accession>
<protein>
    <submittedName>
        <fullName evidence="2">Uncharacterized protein</fullName>
    </submittedName>
</protein>
<evidence type="ECO:0000313" key="2">
    <source>
        <dbReference type="RefSeq" id="XP_056684496.1"/>
    </source>
</evidence>
<keyword evidence="1" id="KW-1185">Reference proteome</keyword>
<sequence length="106" mass="12387">MSDKRRILCCGGDGMLLRRPRSFCSGVECCRCSYWWGFYFVYRLFVHFRGCWRRDSMFLVDLLLKKKMLLGCCRPAAENIAPFCKMGHLTMVFYAWPGKTFGGLLC</sequence>